<comment type="caution">
    <text evidence="2">The sequence shown here is derived from an EMBL/GenBank/DDBJ whole genome shotgun (WGS) entry which is preliminary data.</text>
</comment>
<evidence type="ECO:0000256" key="1">
    <source>
        <dbReference type="SAM" id="MobiDB-lite"/>
    </source>
</evidence>
<feature type="compositionally biased region" description="Low complexity" evidence="1">
    <location>
        <begin position="253"/>
        <end position="265"/>
    </location>
</feature>
<feature type="compositionally biased region" description="Pro residues" evidence="1">
    <location>
        <begin position="386"/>
        <end position="395"/>
    </location>
</feature>
<organism evidence="2 3">
    <name type="scientific">Orbilia brochopaga</name>
    <dbReference type="NCBI Taxonomy" id="3140254"/>
    <lineage>
        <taxon>Eukaryota</taxon>
        <taxon>Fungi</taxon>
        <taxon>Dikarya</taxon>
        <taxon>Ascomycota</taxon>
        <taxon>Pezizomycotina</taxon>
        <taxon>Orbiliomycetes</taxon>
        <taxon>Orbiliales</taxon>
        <taxon>Orbiliaceae</taxon>
        <taxon>Orbilia</taxon>
    </lineage>
</organism>
<protein>
    <submittedName>
        <fullName evidence="2">Uncharacterized protein</fullName>
    </submittedName>
</protein>
<gene>
    <name evidence="2" type="ORF">TWF696_002833</name>
</gene>
<accession>A0AAV9U3D3</accession>
<evidence type="ECO:0000313" key="2">
    <source>
        <dbReference type="EMBL" id="KAK6332811.1"/>
    </source>
</evidence>
<reference evidence="2 3" key="1">
    <citation type="submission" date="2019-10" db="EMBL/GenBank/DDBJ databases">
        <authorList>
            <person name="Palmer J.M."/>
        </authorList>
    </citation>
    <scope>NUCLEOTIDE SEQUENCE [LARGE SCALE GENOMIC DNA]</scope>
    <source>
        <strain evidence="2 3">TWF696</strain>
    </source>
</reference>
<evidence type="ECO:0000313" key="3">
    <source>
        <dbReference type="Proteomes" id="UP001375240"/>
    </source>
</evidence>
<feature type="region of interest" description="Disordered" evidence="1">
    <location>
        <begin position="233"/>
        <end position="267"/>
    </location>
</feature>
<feature type="compositionally biased region" description="Basic and acidic residues" evidence="1">
    <location>
        <begin position="396"/>
        <end position="408"/>
    </location>
</feature>
<keyword evidence="3" id="KW-1185">Reference proteome</keyword>
<dbReference type="Proteomes" id="UP001375240">
    <property type="component" value="Unassembled WGS sequence"/>
</dbReference>
<proteinExistence type="predicted"/>
<name>A0AAV9U3D3_9PEZI</name>
<dbReference type="EMBL" id="JAVHNQ010000014">
    <property type="protein sequence ID" value="KAK6332811.1"/>
    <property type="molecule type" value="Genomic_DNA"/>
</dbReference>
<dbReference type="AlphaFoldDB" id="A0AAV9U3D3"/>
<feature type="region of interest" description="Disordered" evidence="1">
    <location>
        <begin position="354"/>
        <end position="408"/>
    </location>
</feature>
<feature type="compositionally biased region" description="Pro residues" evidence="1">
    <location>
        <begin position="240"/>
        <end position="250"/>
    </location>
</feature>
<sequence length="408" mass="45801">MSSSHLRPYTIDPDRDAPSRSGRMFSFLRTSRQLWRQRLSLNPNLLFYRVKIRSAINARRWGLPIAALGIAGGVVWCNRELVDRVVTNEPWYIPIWFMHETKPVPYAQGGPEHQEFRELMTDVNRRVNAEDAVLQAIKKRVSNSNVNIGSWEGFSSPYWMTFQLAAPPIGQARKYLAFSLRSIDLVTRPIHPGNVLRLNVAFRPRATAVSLQAFSTSLLTSFQSMLKPDEPIGGFKPPAISRPPSTPKPPAASQGQSDSESQGSENLDVPLLPSGVVMALHDAASDAHRTLQRELARDYMHNIPPPPRGWVIADGTVRLVGSDLALIVDFRVAFDPKNLNKLLVYELKARHQQRRRGLRVSTFQKPSVPAPSLPPKEPQEMLPKPTVQPPASPAPPDHEQQQETQRKQ</sequence>